<organism evidence="2 3">
    <name type="scientific">Lihuaxuella thermophila</name>
    <dbReference type="NCBI Taxonomy" id="1173111"/>
    <lineage>
        <taxon>Bacteria</taxon>
        <taxon>Bacillati</taxon>
        <taxon>Bacillota</taxon>
        <taxon>Bacilli</taxon>
        <taxon>Bacillales</taxon>
        <taxon>Thermoactinomycetaceae</taxon>
        <taxon>Lihuaxuella</taxon>
    </lineage>
</organism>
<dbReference type="OrthoDB" id="1711106at2"/>
<proteinExistence type="predicted"/>
<dbReference type="STRING" id="1173111.SAMN05444955_11762"/>
<feature type="transmembrane region" description="Helical" evidence="1">
    <location>
        <begin position="24"/>
        <end position="43"/>
    </location>
</feature>
<keyword evidence="1" id="KW-1133">Transmembrane helix</keyword>
<name>A0A1H8IFS0_9BACL</name>
<evidence type="ECO:0000313" key="3">
    <source>
        <dbReference type="Proteomes" id="UP000199695"/>
    </source>
</evidence>
<feature type="transmembrane region" description="Helical" evidence="1">
    <location>
        <begin position="177"/>
        <end position="202"/>
    </location>
</feature>
<dbReference type="AlphaFoldDB" id="A0A1H8IFS0"/>
<evidence type="ECO:0000313" key="2">
    <source>
        <dbReference type="EMBL" id="SEN67201.1"/>
    </source>
</evidence>
<dbReference type="EMBL" id="FOCQ01000017">
    <property type="protein sequence ID" value="SEN67201.1"/>
    <property type="molecule type" value="Genomic_DNA"/>
</dbReference>
<feature type="transmembrane region" description="Helical" evidence="1">
    <location>
        <begin position="104"/>
        <end position="129"/>
    </location>
</feature>
<dbReference type="PANTHER" id="PTHR37305:SF1">
    <property type="entry name" value="MEMBRANE PROTEIN"/>
    <property type="match status" value="1"/>
</dbReference>
<dbReference type="Pfam" id="PF12730">
    <property type="entry name" value="ABC2_membrane_4"/>
    <property type="match status" value="1"/>
</dbReference>
<protein>
    <submittedName>
        <fullName evidence="2">ABC-2 type transport system permease protein</fullName>
    </submittedName>
</protein>
<feature type="transmembrane region" description="Helical" evidence="1">
    <location>
        <begin position="63"/>
        <end position="83"/>
    </location>
</feature>
<evidence type="ECO:0000256" key="1">
    <source>
        <dbReference type="SAM" id="Phobius"/>
    </source>
</evidence>
<dbReference type="RefSeq" id="WP_089972095.1">
    <property type="nucleotide sequence ID" value="NZ_FOCQ01000017.1"/>
</dbReference>
<accession>A0A1H8IFS0</accession>
<keyword evidence="1" id="KW-0812">Transmembrane</keyword>
<gene>
    <name evidence="2" type="ORF">SAMN05444955_11762</name>
</gene>
<reference evidence="2 3" key="1">
    <citation type="submission" date="2016-10" db="EMBL/GenBank/DDBJ databases">
        <authorList>
            <person name="de Groot N.N."/>
        </authorList>
    </citation>
    <scope>NUCLEOTIDE SEQUENCE [LARGE SCALE GENOMIC DNA]</scope>
    <source>
        <strain evidence="2 3">DSM 46701</strain>
    </source>
</reference>
<dbReference type="Proteomes" id="UP000199695">
    <property type="component" value="Unassembled WGS sequence"/>
</dbReference>
<sequence length="249" mass="27941">MSVLYVNVINEIQKIFAQRKTKGMLGFALFIPAVLAGILDYTQHRWGVRIFSGTDFSFLVLDWLTTTILPLFIFMVSIELFVGESSTRTLKLTLVRPITRWKVYASKVLAMGIFVMLMLGLIGIGSVTAGSLMFHGASFNALLQVLLAYAIDFIPMLTLGIFAVFIGQYLNHTGSAFALCTMLFFIAKIAVMFFPSLEAFLFTSYTDWHSLWINSSVPVNDLIHITLVILSSLVLFFTIGLYQFEIKEV</sequence>
<keyword evidence="3" id="KW-1185">Reference proteome</keyword>
<feature type="transmembrane region" description="Helical" evidence="1">
    <location>
        <begin position="222"/>
        <end position="244"/>
    </location>
</feature>
<dbReference type="PANTHER" id="PTHR37305">
    <property type="entry name" value="INTEGRAL MEMBRANE PROTEIN-RELATED"/>
    <property type="match status" value="1"/>
</dbReference>
<keyword evidence="1" id="KW-0472">Membrane</keyword>
<feature type="transmembrane region" description="Helical" evidence="1">
    <location>
        <begin position="141"/>
        <end position="165"/>
    </location>
</feature>